<dbReference type="Proteomes" id="UP000314294">
    <property type="component" value="Unassembled WGS sequence"/>
</dbReference>
<evidence type="ECO:0000313" key="2">
    <source>
        <dbReference type="EMBL" id="TNN46572.1"/>
    </source>
</evidence>
<reference evidence="2 3" key="1">
    <citation type="submission" date="2019-03" db="EMBL/GenBank/DDBJ databases">
        <title>First draft genome of Liparis tanakae, snailfish: a comprehensive survey of snailfish specific genes.</title>
        <authorList>
            <person name="Kim W."/>
            <person name="Song I."/>
            <person name="Jeong J.-H."/>
            <person name="Kim D."/>
            <person name="Kim S."/>
            <person name="Ryu S."/>
            <person name="Song J.Y."/>
            <person name="Lee S.K."/>
        </authorList>
    </citation>
    <scope>NUCLEOTIDE SEQUENCE [LARGE SCALE GENOMIC DNA]</scope>
    <source>
        <tissue evidence="2">Muscle</tissue>
    </source>
</reference>
<feature type="region of interest" description="Disordered" evidence="1">
    <location>
        <begin position="1"/>
        <end position="40"/>
    </location>
</feature>
<gene>
    <name evidence="2" type="ORF">EYF80_043246</name>
</gene>
<feature type="region of interest" description="Disordered" evidence="1">
    <location>
        <begin position="118"/>
        <end position="150"/>
    </location>
</feature>
<feature type="compositionally biased region" description="Polar residues" evidence="1">
    <location>
        <begin position="140"/>
        <end position="150"/>
    </location>
</feature>
<dbReference type="EMBL" id="SRLO01000783">
    <property type="protein sequence ID" value="TNN46572.1"/>
    <property type="molecule type" value="Genomic_DNA"/>
</dbReference>
<comment type="caution">
    <text evidence="2">The sequence shown here is derived from an EMBL/GenBank/DDBJ whole genome shotgun (WGS) entry which is preliminary data.</text>
</comment>
<accession>A0A4Z2G211</accession>
<dbReference type="AlphaFoldDB" id="A0A4Z2G211"/>
<sequence>MGYTQFGPTRPGTSLEPRHSNGKSPLDTVRVPGCPRHSSGLLGKHCQAGQQTSPGRTVSTSIPQPVLTCSRNFPRDMDVDFLIHWGNKTLSHKEVDGSLLDVTDRRSLLHTGHSARLLLSGGRSDPEDTAGKPPPWTRRGTLTDSTPYAY</sequence>
<protein>
    <submittedName>
        <fullName evidence="2">Uncharacterized protein</fullName>
    </submittedName>
</protein>
<evidence type="ECO:0000256" key="1">
    <source>
        <dbReference type="SAM" id="MobiDB-lite"/>
    </source>
</evidence>
<evidence type="ECO:0000313" key="3">
    <source>
        <dbReference type="Proteomes" id="UP000314294"/>
    </source>
</evidence>
<name>A0A4Z2G211_9TELE</name>
<proteinExistence type="predicted"/>
<keyword evidence="3" id="KW-1185">Reference proteome</keyword>
<organism evidence="2 3">
    <name type="scientific">Liparis tanakae</name>
    <name type="common">Tanaka's snailfish</name>
    <dbReference type="NCBI Taxonomy" id="230148"/>
    <lineage>
        <taxon>Eukaryota</taxon>
        <taxon>Metazoa</taxon>
        <taxon>Chordata</taxon>
        <taxon>Craniata</taxon>
        <taxon>Vertebrata</taxon>
        <taxon>Euteleostomi</taxon>
        <taxon>Actinopterygii</taxon>
        <taxon>Neopterygii</taxon>
        <taxon>Teleostei</taxon>
        <taxon>Neoteleostei</taxon>
        <taxon>Acanthomorphata</taxon>
        <taxon>Eupercaria</taxon>
        <taxon>Perciformes</taxon>
        <taxon>Cottioidei</taxon>
        <taxon>Cottales</taxon>
        <taxon>Liparidae</taxon>
        <taxon>Liparis</taxon>
    </lineage>
</organism>